<keyword evidence="3" id="KW-1185">Reference proteome</keyword>
<protein>
    <submittedName>
        <fullName evidence="2">PE family protein</fullName>
    </submittedName>
</protein>
<dbReference type="Proteomes" id="UP000266677">
    <property type="component" value="Unassembled WGS sequence"/>
</dbReference>
<evidence type="ECO:0000313" key="2">
    <source>
        <dbReference type="EMBL" id="RJO77074.1"/>
    </source>
</evidence>
<dbReference type="RefSeq" id="WP_120040231.1">
    <property type="nucleotide sequence ID" value="NZ_QZFU01000016.1"/>
</dbReference>
<dbReference type="Pfam" id="PF00934">
    <property type="entry name" value="PE"/>
    <property type="match status" value="1"/>
</dbReference>
<name>A0A3A4KK84_9NOCA</name>
<dbReference type="SUPFAM" id="SSF140459">
    <property type="entry name" value="PE/PPE dimer-like"/>
    <property type="match status" value="1"/>
</dbReference>
<accession>A0A3A4KK84</accession>
<dbReference type="AlphaFoldDB" id="A0A3A4KK84"/>
<gene>
    <name evidence="2" type="ORF">D5S18_12910</name>
</gene>
<comment type="caution">
    <text evidence="2">The sequence shown here is derived from an EMBL/GenBank/DDBJ whole genome shotgun (WGS) entry which is preliminary data.</text>
</comment>
<dbReference type="EMBL" id="QZFU01000016">
    <property type="protein sequence ID" value="RJO77074.1"/>
    <property type="molecule type" value="Genomic_DNA"/>
</dbReference>
<evidence type="ECO:0000313" key="3">
    <source>
        <dbReference type="Proteomes" id="UP000266677"/>
    </source>
</evidence>
<feature type="domain" description="PE" evidence="1">
    <location>
        <begin position="5"/>
        <end position="92"/>
    </location>
</feature>
<dbReference type="InterPro" id="IPR038332">
    <property type="entry name" value="PPE_sf"/>
</dbReference>
<dbReference type="InterPro" id="IPR000084">
    <property type="entry name" value="PE-PGRS_N"/>
</dbReference>
<sequence length="105" mass="10528">MVGNVLVSPEVILAAAAELDLVADRLAGIAALSGPATHVVPSGIDEVSLLAAGHFNNVAGTHDGSVAQAVLELHHAAATLRVQLAEYLAQDTVRAATIAATTATI</sequence>
<reference evidence="2 3" key="1">
    <citation type="submission" date="2018-09" db="EMBL/GenBank/DDBJ databases">
        <title>YIM PH21274 draft genome.</title>
        <authorList>
            <person name="Miao C."/>
        </authorList>
    </citation>
    <scope>NUCLEOTIDE SEQUENCE [LARGE SCALE GENOMIC DNA]</scope>
    <source>
        <strain evidence="2 3">YIM PH 21724</strain>
    </source>
</reference>
<dbReference type="Gene3D" id="1.10.287.850">
    <property type="entry name" value="HP0062-like domain"/>
    <property type="match status" value="1"/>
</dbReference>
<organism evidence="2 3">
    <name type="scientific">Nocardia panacis</name>
    <dbReference type="NCBI Taxonomy" id="2340916"/>
    <lineage>
        <taxon>Bacteria</taxon>
        <taxon>Bacillati</taxon>
        <taxon>Actinomycetota</taxon>
        <taxon>Actinomycetes</taxon>
        <taxon>Mycobacteriales</taxon>
        <taxon>Nocardiaceae</taxon>
        <taxon>Nocardia</taxon>
    </lineage>
</organism>
<evidence type="ECO:0000259" key="1">
    <source>
        <dbReference type="Pfam" id="PF00934"/>
    </source>
</evidence>
<proteinExistence type="predicted"/>
<dbReference type="OrthoDB" id="4571215at2"/>